<accession>A0ABV9EN23</accession>
<dbReference type="SUPFAM" id="SSF52540">
    <property type="entry name" value="P-loop containing nucleoside triphosphate hydrolases"/>
    <property type="match status" value="1"/>
</dbReference>
<dbReference type="InterPro" id="IPR011990">
    <property type="entry name" value="TPR-like_helical_dom_sf"/>
</dbReference>
<dbReference type="SMART" id="SM00421">
    <property type="entry name" value="HTH_LUXR"/>
    <property type="match status" value="1"/>
</dbReference>
<keyword evidence="1" id="KW-0547">Nucleotide-binding</keyword>
<dbReference type="PANTHER" id="PTHR16305:SF35">
    <property type="entry name" value="TRANSCRIPTIONAL ACTIVATOR DOMAIN"/>
    <property type="match status" value="1"/>
</dbReference>
<dbReference type="RefSeq" id="WP_262844263.1">
    <property type="nucleotide sequence ID" value="NZ_JANZYP010000027.1"/>
</dbReference>
<dbReference type="Pfam" id="PF13191">
    <property type="entry name" value="AAA_16"/>
    <property type="match status" value="1"/>
</dbReference>
<keyword evidence="5" id="KW-1185">Reference proteome</keyword>
<feature type="domain" description="HTH luxR-type" evidence="3">
    <location>
        <begin position="907"/>
        <end position="972"/>
    </location>
</feature>
<dbReference type="InterPro" id="IPR000792">
    <property type="entry name" value="Tscrpt_reg_LuxR_C"/>
</dbReference>
<dbReference type="PRINTS" id="PR00038">
    <property type="entry name" value="HTHLUXR"/>
</dbReference>
<dbReference type="SUPFAM" id="SSF48452">
    <property type="entry name" value="TPR-like"/>
    <property type="match status" value="1"/>
</dbReference>
<name>A0ABV9EN23_9ACTN</name>
<dbReference type="Gene3D" id="1.10.10.10">
    <property type="entry name" value="Winged helix-like DNA-binding domain superfamily/Winged helix DNA-binding domain"/>
    <property type="match status" value="1"/>
</dbReference>
<comment type="caution">
    <text evidence="4">The sequence shown here is derived from an EMBL/GenBank/DDBJ whole genome shotgun (WGS) entry which is preliminary data.</text>
</comment>
<dbReference type="GO" id="GO:0005524">
    <property type="term" value="F:ATP binding"/>
    <property type="evidence" value="ECO:0007669"/>
    <property type="project" value="UniProtKB-KW"/>
</dbReference>
<evidence type="ECO:0000259" key="3">
    <source>
        <dbReference type="PROSITE" id="PS50043"/>
    </source>
</evidence>
<dbReference type="InterPro" id="IPR036388">
    <property type="entry name" value="WH-like_DNA-bd_sf"/>
</dbReference>
<gene>
    <name evidence="4" type="ORF">ACFO8L_32525</name>
</gene>
<dbReference type="PROSITE" id="PS50043">
    <property type="entry name" value="HTH_LUXR_2"/>
    <property type="match status" value="1"/>
</dbReference>
<dbReference type="CDD" id="cd06170">
    <property type="entry name" value="LuxR_C_like"/>
    <property type="match status" value="1"/>
</dbReference>
<dbReference type="EMBL" id="JBHSFN010000026">
    <property type="protein sequence ID" value="MFC4590862.1"/>
    <property type="molecule type" value="Genomic_DNA"/>
</dbReference>
<evidence type="ECO:0000256" key="1">
    <source>
        <dbReference type="ARBA" id="ARBA00022741"/>
    </source>
</evidence>
<evidence type="ECO:0000256" key="2">
    <source>
        <dbReference type="ARBA" id="ARBA00022840"/>
    </source>
</evidence>
<evidence type="ECO:0000313" key="5">
    <source>
        <dbReference type="Proteomes" id="UP001595891"/>
    </source>
</evidence>
<dbReference type="InterPro" id="IPR041664">
    <property type="entry name" value="AAA_16"/>
</dbReference>
<reference evidence="5" key="1">
    <citation type="journal article" date="2019" name="Int. J. Syst. Evol. Microbiol.">
        <title>The Global Catalogue of Microorganisms (GCM) 10K type strain sequencing project: providing services to taxonomists for standard genome sequencing and annotation.</title>
        <authorList>
            <consortium name="The Broad Institute Genomics Platform"/>
            <consortium name="The Broad Institute Genome Sequencing Center for Infectious Disease"/>
            <person name="Wu L."/>
            <person name="Ma J."/>
        </authorList>
    </citation>
    <scope>NUCLEOTIDE SEQUENCE [LARGE SCALE GENOMIC DNA]</scope>
    <source>
        <strain evidence="5">CCUG 49560</strain>
    </source>
</reference>
<proteinExistence type="predicted"/>
<protein>
    <submittedName>
        <fullName evidence="4">ATP-binding protein</fullName>
    </submittedName>
</protein>
<dbReference type="Pfam" id="PF00196">
    <property type="entry name" value="GerE"/>
    <property type="match status" value="1"/>
</dbReference>
<dbReference type="InterPro" id="IPR027417">
    <property type="entry name" value="P-loop_NTPase"/>
</dbReference>
<keyword evidence="2 4" id="KW-0067">ATP-binding</keyword>
<dbReference type="SUPFAM" id="SSF46894">
    <property type="entry name" value="C-terminal effector domain of the bipartite response regulators"/>
    <property type="match status" value="1"/>
</dbReference>
<dbReference type="Proteomes" id="UP001595891">
    <property type="component" value="Unassembled WGS sequence"/>
</dbReference>
<evidence type="ECO:0000313" key="4">
    <source>
        <dbReference type="EMBL" id="MFC4590862.1"/>
    </source>
</evidence>
<organism evidence="4 5">
    <name type="scientific">Sphaerisporangium corydalis</name>
    <dbReference type="NCBI Taxonomy" id="1441875"/>
    <lineage>
        <taxon>Bacteria</taxon>
        <taxon>Bacillati</taxon>
        <taxon>Actinomycetota</taxon>
        <taxon>Actinomycetes</taxon>
        <taxon>Streptosporangiales</taxon>
        <taxon>Streptosporangiaceae</taxon>
        <taxon>Sphaerisporangium</taxon>
    </lineage>
</organism>
<dbReference type="PANTHER" id="PTHR16305">
    <property type="entry name" value="TESTICULAR SOLUBLE ADENYLYL CYCLASE"/>
    <property type="match status" value="1"/>
</dbReference>
<dbReference type="InterPro" id="IPR016032">
    <property type="entry name" value="Sig_transdc_resp-reg_C-effctor"/>
</dbReference>
<sequence>MTLFPVSAVVCRDEELRMIDHALAGARSGRGGALFVIGEGGIGKSRLSTAAADLGLAADMRMLRGRASPIGPMAPFRLLTEALMSLQRSGTPIDVAQLGPYRPVLARLVPDWGTPAPAHDGGSLVILAEAVLRLTALAGRERGCLMILDDLQNSDAESLAVVDYLVENLAGQPAVLLGAASTEPCPALELARSAAQRGSAGLLELRRLDRDEVRRLTAGYLDCDPPQVPDELAEQLWADSGGIPLMVEEMLGEMLRGGLVARERDGGRWRVTGRPHTKVTGSLTRTMAARLDKLGPQGRDLLTVAAVLGPRFPVSVLQAATGLGYRELLRQLHTELTAEFVAPDEETPDWYAFQHPLVVEALLSLLTPDEREVLARRAADAVLTVFPDLPDEWCQTSATLRLQAGEPAAAGRLFAEAGRRALAQGAANTAVSLLEKAMDLLGHGTDVQARADALSALLLALAEAGQVERAVTAAGQLDEFAGLLSRSSRAELHTRLAWAAAVGGRSADGLAQVEIARRLLGPDAADRDTAPIDVVAAHLVLDLPGPDQVRLAEQLARRAAEVAEKARLPMVACQAWQLLGALKRPRDPQEATACLEHARGLAVRYDLPIEEIHTLIRLGNDEALRDGAIGRLEHVRREASRVGAITARFQAETCLSFQAILRADFAAAGELLDQVLESASRLRLLEAARYALLQRAILAAHQGRRQEMETAFTELRRQVPEHAQLTPRAHGLARAWCALLEEDRALAMAEQARALAAEDENPTVYPLTGRYGLDLLLRSLAGELDWAEYQTVVAAPATRLRWDRQFALFAGAVLHGRAGRGPDAANAVEEAVQHGKLFATGRNIGLRLVAEAAITDGWGTPAEWLRHSEEYFHSGGVPAVAGACRALMRRAGVRVTQRRPGVDNIPSPLRAAGVTAREYEVLQLLARRLGNREIAMRLHLSPRTVEKHVASLLTKSGLPNRTALSELAETTLTP</sequence>